<evidence type="ECO:0000313" key="4">
    <source>
        <dbReference type="Proteomes" id="UP001497744"/>
    </source>
</evidence>
<feature type="region of interest" description="Disordered" evidence="1">
    <location>
        <begin position="168"/>
        <end position="193"/>
    </location>
</feature>
<keyword evidence="2" id="KW-0732">Signal</keyword>
<dbReference type="GeneID" id="94192961"/>
<dbReference type="EMBL" id="BPLF01000001">
    <property type="protein sequence ID" value="GIX61478.1"/>
    <property type="molecule type" value="Genomic_DNA"/>
</dbReference>
<organism evidence="3 4">
    <name type="scientific">Babesia caballi</name>
    <dbReference type="NCBI Taxonomy" id="5871"/>
    <lineage>
        <taxon>Eukaryota</taxon>
        <taxon>Sar</taxon>
        <taxon>Alveolata</taxon>
        <taxon>Apicomplexa</taxon>
        <taxon>Aconoidasida</taxon>
        <taxon>Piroplasmida</taxon>
        <taxon>Babesiidae</taxon>
        <taxon>Babesia</taxon>
    </lineage>
</organism>
<dbReference type="AlphaFoldDB" id="A0AAV4LNJ8"/>
<evidence type="ECO:0000313" key="3">
    <source>
        <dbReference type="EMBL" id="GIX61478.1"/>
    </source>
</evidence>
<evidence type="ECO:0000256" key="2">
    <source>
        <dbReference type="SAM" id="SignalP"/>
    </source>
</evidence>
<evidence type="ECO:0000256" key="1">
    <source>
        <dbReference type="SAM" id="MobiDB-lite"/>
    </source>
</evidence>
<dbReference type="Proteomes" id="UP001497744">
    <property type="component" value="Unassembled WGS sequence"/>
</dbReference>
<sequence length="439" mass="50137">MILLPICCIAFLGAPSLRDRPVGGDSGDSQANHRLHGVLESQNTRNWPLYYGAGVKRLRDGGAPAVGDAFRGERASGAHVRSRSWFRCAGVASPDSVFREPMPGEVITLPNPSAPTGQYLLDKELIDKVAELRTFIEDVEVSRGKRSQLRLLERELNKDKCQIVHLTEEEAARLGEPSGSEADEPGPEERETPMEINEATLEPIKDHMYEENLLEEVLGKAFSVYRKNRDQEGIRRLERIAGEIAPIAEKVRKSRAEDIIIRLINCYVEDEENVDDVLEELQKQKQLNKYLMQRFDELIKLASQKFRISDKHPAASEQFLRAVKDRVAAQVITHYRGTARWVRILAECFRYDNCVDYEAVLKRSLRKIEDIEDFRDWLLDGIDYCRQMGRMENRIEAMESIDSIVVGMHPVWTPRDDHVETEDIPYDLPMPPNDVLADV</sequence>
<dbReference type="RefSeq" id="XP_067713549.1">
    <property type="nucleotide sequence ID" value="XM_067857448.1"/>
</dbReference>
<comment type="caution">
    <text evidence="3">The sequence shown here is derived from an EMBL/GenBank/DDBJ whole genome shotgun (WGS) entry which is preliminary data.</text>
</comment>
<feature type="signal peptide" evidence="2">
    <location>
        <begin position="1"/>
        <end position="18"/>
    </location>
</feature>
<proteinExistence type="predicted"/>
<feature type="chain" id="PRO_5043338116" evidence="2">
    <location>
        <begin position="19"/>
        <end position="439"/>
    </location>
</feature>
<protein>
    <submittedName>
        <fullName evidence="3">Uncharacterized protein</fullName>
    </submittedName>
</protein>
<gene>
    <name evidence="3" type="ORF">BcabD6B2_09130</name>
</gene>
<accession>A0AAV4LNJ8</accession>
<name>A0AAV4LNJ8_BABCB</name>
<keyword evidence="4" id="KW-1185">Reference proteome</keyword>
<reference evidence="3 4" key="1">
    <citation type="submission" date="2021-06" db="EMBL/GenBank/DDBJ databases">
        <title>Genome sequence of Babesia caballi.</title>
        <authorList>
            <person name="Yamagishi J."/>
            <person name="Kidaka T."/>
            <person name="Ochi A."/>
        </authorList>
    </citation>
    <scope>NUCLEOTIDE SEQUENCE [LARGE SCALE GENOMIC DNA]</scope>
    <source>
        <strain evidence="3">USDA-D6B2</strain>
    </source>
</reference>